<dbReference type="PROSITE" id="PS50895">
    <property type="entry name" value="SURF1"/>
    <property type="match status" value="1"/>
</dbReference>
<evidence type="ECO:0000256" key="3">
    <source>
        <dbReference type="ARBA" id="ARBA00022692"/>
    </source>
</evidence>
<accession>A0ABU4S0R2</accession>
<dbReference type="Proteomes" id="UP001273505">
    <property type="component" value="Unassembled WGS sequence"/>
</dbReference>
<reference evidence="7 8" key="1">
    <citation type="submission" date="2023-11" db="EMBL/GenBank/DDBJ databases">
        <title>Gilvimarinus fulvus sp. nov., isolated from the surface of Kelp.</title>
        <authorList>
            <person name="Sun Y.Y."/>
            <person name="Gong Y."/>
            <person name="Du Z.J."/>
        </authorList>
    </citation>
    <scope>NUCLEOTIDE SEQUENCE [LARGE SCALE GENOMIC DNA]</scope>
    <source>
        <strain evidence="7 8">SDUM040013</strain>
    </source>
</reference>
<evidence type="ECO:0000313" key="8">
    <source>
        <dbReference type="Proteomes" id="UP001273505"/>
    </source>
</evidence>
<comment type="caution">
    <text evidence="7">The sequence shown here is derived from an EMBL/GenBank/DDBJ whole genome shotgun (WGS) entry which is preliminary data.</text>
</comment>
<keyword evidence="4 6" id="KW-1133">Transmembrane helix</keyword>
<comment type="similarity">
    <text evidence="2 6">Belongs to the SURF1 family.</text>
</comment>
<dbReference type="InterPro" id="IPR045214">
    <property type="entry name" value="Surf1/Surf4"/>
</dbReference>
<dbReference type="RefSeq" id="WP_302723918.1">
    <property type="nucleotide sequence ID" value="NZ_JAULRU010000705.1"/>
</dbReference>
<keyword evidence="5 6" id="KW-0472">Membrane</keyword>
<dbReference type="InterPro" id="IPR002994">
    <property type="entry name" value="Surf1/Shy1"/>
</dbReference>
<proteinExistence type="inferred from homology"/>
<evidence type="ECO:0000256" key="6">
    <source>
        <dbReference type="RuleBase" id="RU363076"/>
    </source>
</evidence>
<sequence length="244" mass="27330">MTPKSSPSLKWTPSTPLLIFTALFFPVLIALGVWQLDRADEKQQMETLLNERQSNAPVAINGRALIDPYTRIIAEGEFDNSRLWLVDNRQRGGRPGYEVVQPFILSSGPEVLVNRGWVVAPSTREELPVVNLVAGRQMLFGSVAVVSDHPMLSAQTDSDAWPKIITQIVPEQMIAGDHTVTEYYVRIDAASVGALRTEWQPINMSASKHTGYAVQWFAMALALFILSIFANTNIATWWRQRKTH</sequence>
<organism evidence="7 8">
    <name type="scientific">Gilvimarinus gilvus</name>
    <dbReference type="NCBI Taxonomy" id="3058038"/>
    <lineage>
        <taxon>Bacteria</taxon>
        <taxon>Pseudomonadati</taxon>
        <taxon>Pseudomonadota</taxon>
        <taxon>Gammaproteobacteria</taxon>
        <taxon>Cellvibrionales</taxon>
        <taxon>Cellvibrionaceae</taxon>
        <taxon>Gilvimarinus</taxon>
    </lineage>
</organism>
<dbReference type="PANTHER" id="PTHR23427">
    <property type="entry name" value="SURFEIT LOCUS PROTEIN"/>
    <property type="match status" value="1"/>
</dbReference>
<dbReference type="PANTHER" id="PTHR23427:SF2">
    <property type="entry name" value="SURFEIT LOCUS PROTEIN 1"/>
    <property type="match status" value="1"/>
</dbReference>
<feature type="transmembrane region" description="Helical" evidence="6">
    <location>
        <begin position="216"/>
        <end position="238"/>
    </location>
</feature>
<keyword evidence="6" id="KW-1003">Cell membrane</keyword>
<comment type="subcellular location">
    <subcellularLocation>
        <location evidence="6">Cell membrane</location>
        <topology evidence="6">Multi-pass membrane protein</topology>
    </subcellularLocation>
    <subcellularLocation>
        <location evidence="1">Membrane</location>
    </subcellularLocation>
</comment>
<feature type="transmembrane region" description="Helical" evidence="6">
    <location>
        <begin position="17"/>
        <end position="36"/>
    </location>
</feature>
<evidence type="ECO:0000256" key="2">
    <source>
        <dbReference type="ARBA" id="ARBA00007165"/>
    </source>
</evidence>
<dbReference type="Pfam" id="PF02104">
    <property type="entry name" value="SURF1"/>
    <property type="match status" value="1"/>
</dbReference>
<evidence type="ECO:0000256" key="1">
    <source>
        <dbReference type="ARBA" id="ARBA00004370"/>
    </source>
</evidence>
<dbReference type="EMBL" id="JAXAFO010000007">
    <property type="protein sequence ID" value="MDX6848814.1"/>
    <property type="molecule type" value="Genomic_DNA"/>
</dbReference>
<keyword evidence="3 6" id="KW-0812">Transmembrane</keyword>
<evidence type="ECO:0000256" key="4">
    <source>
        <dbReference type="ARBA" id="ARBA00022989"/>
    </source>
</evidence>
<gene>
    <name evidence="7" type="ORF">SCD92_05540</name>
</gene>
<protein>
    <recommendedName>
        <fullName evidence="6">SURF1-like protein</fullName>
    </recommendedName>
</protein>
<keyword evidence="8" id="KW-1185">Reference proteome</keyword>
<name>A0ABU4S0R2_9GAMM</name>
<dbReference type="CDD" id="cd06662">
    <property type="entry name" value="SURF1"/>
    <property type="match status" value="1"/>
</dbReference>
<evidence type="ECO:0000256" key="5">
    <source>
        <dbReference type="ARBA" id="ARBA00023136"/>
    </source>
</evidence>
<evidence type="ECO:0000313" key="7">
    <source>
        <dbReference type="EMBL" id="MDX6848814.1"/>
    </source>
</evidence>